<evidence type="ECO:0000313" key="2">
    <source>
        <dbReference type="EMBL" id="KPM49855.1"/>
    </source>
</evidence>
<comment type="caution">
    <text evidence="2">The sequence shown here is derived from an EMBL/GenBank/DDBJ whole genome shotgun (WGS) entry which is preliminary data.</text>
</comment>
<dbReference type="AlphaFoldDB" id="A0A0P7BYC8"/>
<dbReference type="Gene3D" id="2.50.20.10">
    <property type="entry name" value="Lipoprotein localisation LolA/LolB/LppX"/>
    <property type="match status" value="1"/>
</dbReference>
<dbReference type="OrthoDB" id="128937at2"/>
<dbReference type="EMBL" id="LGTQ01000005">
    <property type="protein sequence ID" value="KPM49855.1"/>
    <property type="molecule type" value="Genomic_DNA"/>
</dbReference>
<dbReference type="RefSeq" id="WP_055144348.1">
    <property type="nucleotide sequence ID" value="NZ_JXSZ01000005.1"/>
</dbReference>
<evidence type="ECO:0000313" key="3">
    <source>
        <dbReference type="Proteomes" id="UP000050454"/>
    </source>
</evidence>
<keyword evidence="3" id="KW-1185">Reference proteome</keyword>
<organism evidence="2 3">
    <name type="scientific">Jiulongibacter sediminis</name>
    <dbReference type="NCBI Taxonomy" id="1605367"/>
    <lineage>
        <taxon>Bacteria</taxon>
        <taxon>Pseudomonadati</taxon>
        <taxon>Bacteroidota</taxon>
        <taxon>Cytophagia</taxon>
        <taxon>Cytophagales</taxon>
        <taxon>Leadbetterellaceae</taxon>
        <taxon>Jiulongibacter</taxon>
    </lineage>
</organism>
<keyword evidence="1" id="KW-0732">Signal</keyword>
<sequence length="242" mass="26876">MKNIVLSFTLMAISFNLSAQTAEEIVANYIEKIGGKENLEKLQSIKMEGDANTNGMEFPLTILLKGKDHYKSFVSFQGMEIVQPASYDGEEVWNTNPMTMQNERMEGDAAEAVKKEAQDFPDALLTYNENGYELELGEEAEVEGEACYKVTLVKPDQTIQGMEVSGRTDFYISKDSGLVLKKSQNSGMGPLETILSDYQEVNGILFPFLMETKMGGNVVSSVNIKSIETNIPIDDTLFSFPE</sequence>
<accession>A0A0P7BYC8</accession>
<dbReference type="STRING" id="1605367.AFM12_04590"/>
<reference evidence="2 3" key="1">
    <citation type="submission" date="2015-07" db="EMBL/GenBank/DDBJ databases">
        <title>The draft genome sequence of Leadbetterella sp. JN14-9.</title>
        <authorList>
            <person name="Liu Y."/>
            <person name="Du J."/>
            <person name="Shao Z."/>
        </authorList>
    </citation>
    <scope>NUCLEOTIDE SEQUENCE [LARGE SCALE GENOMIC DNA]</scope>
    <source>
        <strain evidence="2 3">JN14-9</strain>
    </source>
</reference>
<evidence type="ECO:0000256" key="1">
    <source>
        <dbReference type="SAM" id="SignalP"/>
    </source>
</evidence>
<gene>
    <name evidence="2" type="ORF">AFM12_04590</name>
</gene>
<feature type="signal peptide" evidence="1">
    <location>
        <begin position="1"/>
        <end position="21"/>
    </location>
</feature>
<name>A0A0P7BYC8_9BACT</name>
<proteinExistence type="predicted"/>
<feature type="chain" id="PRO_5006136367" description="Outer membrane lipoprotein-sorting protein" evidence="1">
    <location>
        <begin position="22"/>
        <end position="242"/>
    </location>
</feature>
<protein>
    <recommendedName>
        <fullName evidence="4">Outer membrane lipoprotein-sorting protein</fullName>
    </recommendedName>
</protein>
<evidence type="ECO:0008006" key="4">
    <source>
        <dbReference type="Google" id="ProtNLM"/>
    </source>
</evidence>
<dbReference type="Proteomes" id="UP000050454">
    <property type="component" value="Unassembled WGS sequence"/>
</dbReference>